<name>A0A061DD21_BABBI</name>
<evidence type="ECO:0000256" key="1">
    <source>
        <dbReference type="SAM" id="Phobius"/>
    </source>
</evidence>
<dbReference type="RefSeq" id="XP_012768061.1">
    <property type="nucleotide sequence ID" value="XM_012912607.1"/>
</dbReference>
<organism evidence="2 3">
    <name type="scientific">Babesia bigemina</name>
    <dbReference type="NCBI Taxonomy" id="5866"/>
    <lineage>
        <taxon>Eukaryota</taxon>
        <taxon>Sar</taxon>
        <taxon>Alveolata</taxon>
        <taxon>Apicomplexa</taxon>
        <taxon>Aconoidasida</taxon>
        <taxon>Piroplasmida</taxon>
        <taxon>Babesiidae</taxon>
        <taxon>Babesia</taxon>
    </lineage>
</organism>
<evidence type="ECO:0000313" key="2">
    <source>
        <dbReference type="EMBL" id="CDR95875.1"/>
    </source>
</evidence>
<keyword evidence="1" id="KW-1133">Transmembrane helix</keyword>
<sequence>MKCKCNDIRCGCKDDCNKDGYGKCKGIKNQSCQRCQRRCKPEGPCICYFCNCGTHCNGVICSCCKWCDPRNCSGEECNGYVIGRCPDGIECRGHVKYDIYDKDNNYGALLDRNDKNRIECDGKPHPGKKCTESNCNWLSGVRDINGNCVIKCTYCGKLCGQDNFRRCCTIAIPLVIIVLAFLIFRFMLPEKFHAITTKIRAAFPSSPRYPGRSLSNLSGGRIPEEMSVDRYPAVRPRAYAGLS</sequence>
<protein>
    <submittedName>
        <fullName evidence="2">Uncharacterized protein</fullName>
    </submittedName>
</protein>
<keyword evidence="1" id="KW-0812">Transmembrane</keyword>
<feature type="transmembrane region" description="Helical" evidence="1">
    <location>
        <begin position="170"/>
        <end position="188"/>
    </location>
</feature>
<keyword evidence="1" id="KW-0472">Membrane</keyword>
<evidence type="ECO:0000313" key="3">
    <source>
        <dbReference type="Proteomes" id="UP000033188"/>
    </source>
</evidence>
<dbReference type="GeneID" id="24564416"/>
<dbReference type="AlphaFoldDB" id="A0A061DD21"/>
<gene>
    <name evidence="2" type="ORF">BBBOND_0210280</name>
</gene>
<dbReference type="Proteomes" id="UP000033188">
    <property type="component" value="Chromosome 2"/>
</dbReference>
<proteinExistence type="predicted"/>
<dbReference type="VEuPathDB" id="PiroplasmaDB:BBBOND_0210280"/>
<reference evidence="3" key="1">
    <citation type="submission" date="2014-06" db="EMBL/GenBank/DDBJ databases">
        <authorList>
            <person name="Aslett M."/>
            <person name="De Silva N."/>
        </authorList>
    </citation>
    <scope>NUCLEOTIDE SEQUENCE [LARGE SCALE GENOMIC DNA]</scope>
    <source>
        <strain evidence="3">Bond</strain>
    </source>
</reference>
<dbReference type="KEGG" id="bbig:BBBOND_0210280"/>
<dbReference type="EMBL" id="LK391708">
    <property type="protein sequence ID" value="CDR95875.1"/>
    <property type="molecule type" value="Genomic_DNA"/>
</dbReference>
<accession>A0A061DD21</accession>
<keyword evidence="3" id="KW-1185">Reference proteome</keyword>